<keyword evidence="2" id="KW-1185">Reference proteome</keyword>
<dbReference type="AlphaFoldDB" id="D8MV30"/>
<accession>D8MV30</accession>
<evidence type="ECO:0000313" key="1">
    <source>
        <dbReference type="EMBL" id="CAX60687.1"/>
    </source>
</evidence>
<proteinExistence type="predicted"/>
<dbReference type="EMBL" id="FP236843">
    <property type="protein sequence ID" value="CAX60687.1"/>
    <property type="molecule type" value="Genomic_DNA"/>
</dbReference>
<gene>
    <name evidence="1" type="ordered locus">EbC_31560</name>
</gene>
<dbReference type="Proteomes" id="UP000008793">
    <property type="component" value="Chromosome"/>
</dbReference>
<name>D8MV30_ERWBE</name>
<reference evidence="1 2" key="1">
    <citation type="journal article" date="2010" name="BMC Genomics">
        <title>Genome comparison of the epiphytic bacteria Erwinia billingiae and E. tasmaniensis with the pear pathogen E. pyrifoliae.</title>
        <authorList>
            <person name="Kube M."/>
            <person name="Migdoll A.M."/>
            <person name="Gehring I."/>
            <person name="Heitmann K."/>
            <person name="Mayer Y."/>
            <person name="Kuhl H."/>
            <person name="Knaust F."/>
            <person name="Geider K."/>
            <person name="Reinhardt R."/>
        </authorList>
    </citation>
    <scope>NUCLEOTIDE SEQUENCE [LARGE SCALE GENOMIC DNA]</scope>
    <source>
        <strain evidence="1 2">Eb661</strain>
    </source>
</reference>
<protein>
    <submittedName>
        <fullName evidence="1">Uncharacterized protein</fullName>
    </submittedName>
</protein>
<dbReference type="HOGENOM" id="CLU_3183466_0_0_6"/>
<dbReference type="KEGG" id="ebi:EbC_31560"/>
<dbReference type="STRING" id="634500.EbC_31560"/>
<sequence length="46" mass="5549">MKVNHDFTLAEANRWIEHYQGSFRDISTEEGERRMFHLFNHNNGGR</sequence>
<organism evidence="2">
    <name type="scientific">Erwinia billingiae (strain Eb661)</name>
    <dbReference type="NCBI Taxonomy" id="634500"/>
    <lineage>
        <taxon>Bacteria</taxon>
        <taxon>Pseudomonadati</taxon>
        <taxon>Pseudomonadota</taxon>
        <taxon>Gammaproteobacteria</taxon>
        <taxon>Enterobacterales</taxon>
        <taxon>Erwiniaceae</taxon>
        <taxon>Erwinia</taxon>
    </lineage>
</organism>
<evidence type="ECO:0000313" key="2">
    <source>
        <dbReference type="Proteomes" id="UP000008793"/>
    </source>
</evidence>